<dbReference type="GO" id="GO:0003677">
    <property type="term" value="F:DNA binding"/>
    <property type="evidence" value="ECO:0007669"/>
    <property type="project" value="UniProtKB-KW"/>
</dbReference>
<organism evidence="2 3">
    <name type="scientific">Exiguobacterium oxidotolerans</name>
    <dbReference type="NCBI Taxonomy" id="223958"/>
    <lineage>
        <taxon>Bacteria</taxon>
        <taxon>Bacillati</taxon>
        <taxon>Bacillota</taxon>
        <taxon>Bacilli</taxon>
        <taxon>Bacillales</taxon>
        <taxon>Bacillales Family XII. Incertae Sedis</taxon>
        <taxon>Exiguobacterium</taxon>
    </lineage>
</organism>
<sequence length="147" mass="16717">MLTTKQISELLRVSEETVRRWIRTGELHAEQDGKGYLVDELALKRLVDEKSQIPGTAMNKILPIINDMFGPEAAKFAKSNLFDPLRQSMDQTQSETVPPKQEATAESIAEQISQLKRKKRRLELEHELKLLDVDEKIAALEHKANGL</sequence>
<dbReference type="RefSeq" id="WP_029331705.1">
    <property type="nucleotide sequence ID" value="NZ_LR732312.1"/>
</dbReference>
<dbReference type="InterPro" id="IPR010093">
    <property type="entry name" value="SinI_DNA-bd"/>
</dbReference>
<evidence type="ECO:0000313" key="2">
    <source>
        <dbReference type="EMBL" id="VWX35623.1"/>
    </source>
</evidence>
<dbReference type="InterPro" id="IPR009061">
    <property type="entry name" value="DNA-bd_dom_put_sf"/>
</dbReference>
<dbReference type="Proteomes" id="UP000439752">
    <property type="component" value="Unassembled WGS sequence"/>
</dbReference>
<name>A0A653I9P2_9BACL</name>
<reference evidence="2 3" key="1">
    <citation type="submission" date="2019-10" db="EMBL/GenBank/DDBJ databases">
        <authorList>
            <person name="Karimi E."/>
        </authorList>
    </citation>
    <scope>NUCLEOTIDE SEQUENCE [LARGE SCALE GENOMIC DNA]</scope>
    <source>
        <strain evidence="2">Exiguobacterium sp. 9Y</strain>
    </source>
</reference>
<accession>A0A653I9P2</accession>
<evidence type="ECO:0000313" key="3">
    <source>
        <dbReference type="Proteomes" id="UP000439752"/>
    </source>
</evidence>
<dbReference type="Gene3D" id="1.10.1660.10">
    <property type="match status" value="1"/>
</dbReference>
<dbReference type="SUPFAM" id="SSF46955">
    <property type="entry name" value="Putative DNA-binding domain"/>
    <property type="match status" value="1"/>
</dbReference>
<keyword evidence="3" id="KW-1185">Reference proteome</keyword>
<protein>
    <submittedName>
        <fullName evidence="2">DNA-binding protein</fullName>
    </submittedName>
</protein>
<proteinExistence type="predicted"/>
<keyword evidence="2" id="KW-0238">DNA-binding</keyword>
<dbReference type="NCBIfam" id="TIGR01764">
    <property type="entry name" value="excise"/>
    <property type="match status" value="1"/>
</dbReference>
<gene>
    <name evidence="2" type="ORF">EXIGUO9Y_260060</name>
</gene>
<dbReference type="EMBL" id="CABWKQ010000019">
    <property type="protein sequence ID" value="VWX35623.1"/>
    <property type="molecule type" value="Genomic_DNA"/>
</dbReference>
<dbReference type="Pfam" id="PF12728">
    <property type="entry name" value="HTH_17"/>
    <property type="match status" value="1"/>
</dbReference>
<evidence type="ECO:0000259" key="1">
    <source>
        <dbReference type="Pfam" id="PF12728"/>
    </source>
</evidence>
<feature type="domain" description="Helix-turn-helix" evidence="1">
    <location>
        <begin position="1"/>
        <end position="50"/>
    </location>
</feature>
<dbReference type="InterPro" id="IPR041657">
    <property type="entry name" value="HTH_17"/>
</dbReference>
<dbReference type="AlphaFoldDB" id="A0A653I9P2"/>